<name>A0ABQ9HC80_9NEOP</name>
<reference evidence="1 2" key="1">
    <citation type="submission" date="2023-02" db="EMBL/GenBank/DDBJ databases">
        <title>LHISI_Scaffold_Assembly.</title>
        <authorList>
            <person name="Stuart O.P."/>
            <person name="Cleave R."/>
            <person name="Magrath M.J.L."/>
            <person name="Mikheyev A.S."/>
        </authorList>
    </citation>
    <scope>NUCLEOTIDE SEQUENCE [LARGE SCALE GENOMIC DNA]</scope>
    <source>
        <strain evidence="1">Daus_M_001</strain>
        <tissue evidence="1">Leg muscle</tissue>
    </source>
</reference>
<evidence type="ECO:0000313" key="2">
    <source>
        <dbReference type="Proteomes" id="UP001159363"/>
    </source>
</evidence>
<proteinExistence type="predicted"/>
<protein>
    <submittedName>
        <fullName evidence="1">Uncharacterized protein</fullName>
    </submittedName>
</protein>
<keyword evidence="2" id="KW-1185">Reference proteome</keyword>
<dbReference type="Proteomes" id="UP001159363">
    <property type="component" value="Chromosome 5"/>
</dbReference>
<dbReference type="EMBL" id="JARBHB010000006">
    <property type="protein sequence ID" value="KAJ8881796.1"/>
    <property type="molecule type" value="Genomic_DNA"/>
</dbReference>
<comment type="caution">
    <text evidence="1">The sequence shown here is derived from an EMBL/GenBank/DDBJ whole genome shotgun (WGS) entry which is preliminary data.</text>
</comment>
<sequence>MLLDCMYHFREDEINDGCPGQNKNKTMVQFIYCLVHMLKLYGKIWMSYVLLGNNQLPLYHYIMRYCDFEDMKAPTDPSFP</sequence>
<gene>
    <name evidence="1" type="ORF">PR048_018282</name>
</gene>
<organism evidence="1 2">
    <name type="scientific">Dryococelus australis</name>
    <dbReference type="NCBI Taxonomy" id="614101"/>
    <lineage>
        <taxon>Eukaryota</taxon>
        <taxon>Metazoa</taxon>
        <taxon>Ecdysozoa</taxon>
        <taxon>Arthropoda</taxon>
        <taxon>Hexapoda</taxon>
        <taxon>Insecta</taxon>
        <taxon>Pterygota</taxon>
        <taxon>Neoptera</taxon>
        <taxon>Polyneoptera</taxon>
        <taxon>Phasmatodea</taxon>
        <taxon>Verophasmatodea</taxon>
        <taxon>Anareolatae</taxon>
        <taxon>Phasmatidae</taxon>
        <taxon>Eurycanthinae</taxon>
        <taxon>Dryococelus</taxon>
    </lineage>
</organism>
<evidence type="ECO:0000313" key="1">
    <source>
        <dbReference type="EMBL" id="KAJ8881796.1"/>
    </source>
</evidence>
<accession>A0ABQ9HC80</accession>